<evidence type="ECO:0000256" key="6">
    <source>
        <dbReference type="ARBA" id="ARBA00022989"/>
    </source>
</evidence>
<dbReference type="AlphaFoldDB" id="A0A1H9QTC4"/>
<dbReference type="GO" id="GO:0008320">
    <property type="term" value="F:protein transmembrane transporter activity"/>
    <property type="evidence" value="ECO:0007669"/>
    <property type="project" value="UniProtKB-UniRule"/>
</dbReference>
<feature type="compositionally biased region" description="Low complexity" evidence="10">
    <location>
        <begin position="89"/>
        <end position="120"/>
    </location>
</feature>
<evidence type="ECO:0000256" key="4">
    <source>
        <dbReference type="ARBA" id="ARBA00022692"/>
    </source>
</evidence>
<comment type="similarity">
    <text evidence="9">Belongs to the TatA/E family.</text>
</comment>
<dbReference type="STRING" id="64702.SAMN05443377_104112"/>
<comment type="function">
    <text evidence="9">Part of the twin-arginine translocation (Tat) system that transports large folded proteins containing a characteristic twin-arginine motif in their signal peptide across membranes. TatA could form the protein-conducting channel of the Tat system.</text>
</comment>
<dbReference type="PANTHER" id="PTHR42982:SF1">
    <property type="entry name" value="SEC-INDEPENDENT PROTEIN TRANSLOCASE PROTEIN TATA"/>
    <property type="match status" value="1"/>
</dbReference>
<evidence type="ECO:0000313" key="12">
    <source>
        <dbReference type="Proteomes" id="UP000198815"/>
    </source>
</evidence>
<evidence type="ECO:0000256" key="9">
    <source>
        <dbReference type="HAMAP-Rule" id="MF_00236"/>
    </source>
</evidence>
<proteinExistence type="inferred from homology"/>
<dbReference type="InterPro" id="IPR006312">
    <property type="entry name" value="TatA/E"/>
</dbReference>
<dbReference type="Pfam" id="PF02416">
    <property type="entry name" value="TatA_B_E"/>
    <property type="match status" value="1"/>
</dbReference>
<feature type="region of interest" description="Disordered" evidence="10">
    <location>
        <begin position="40"/>
        <end position="133"/>
    </location>
</feature>
<evidence type="ECO:0000256" key="10">
    <source>
        <dbReference type="SAM" id="MobiDB-lite"/>
    </source>
</evidence>
<name>A0A1H9QTC4_9ACTN</name>
<keyword evidence="3 9" id="KW-1003">Cell membrane</keyword>
<dbReference type="NCBIfam" id="TIGR01411">
    <property type="entry name" value="tatAE"/>
    <property type="match status" value="1"/>
</dbReference>
<evidence type="ECO:0000256" key="2">
    <source>
        <dbReference type="ARBA" id="ARBA00022448"/>
    </source>
</evidence>
<reference evidence="11 12" key="1">
    <citation type="submission" date="2016-10" db="EMBL/GenBank/DDBJ databases">
        <authorList>
            <person name="de Groot N.N."/>
        </authorList>
    </citation>
    <scope>NUCLEOTIDE SEQUENCE [LARGE SCALE GENOMIC DNA]</scope>
    <source>
        <strain evidence="11 12">DSM 16859</strain>
    </source>
</reference>
<evidence type="ECO:0000256" key="7">
    <source>
        <dbReference type="ARBA" id="ARBA00023010"/>
    </source>
</evidence>
<evidence type="ECO:0000313" key="11">
    <source>
        <dbReference type="EMBL" id="SER63712.1"/>
    </source>
</evidence>
<evidence type="ECO:0000256" key="5">
    <source>
        <dbReference type="ARBA" id="ARBA00022927"/>
    </source>
</evidence>
<keyword evidence="2 9" id="KW-0813">Transport</keyword>
<keyword evidence="5 9" id="KW-0653">Protein transport</keyword>
<dbReference type="GO" id="GO:0033281">
    <property type="term" value="C:TAT protein transport complex"/>
    <property type="evidence" value="ECO:0007669"/>
    <property type="project" value="UniProtKB-UniRule"/>
</dbReference>
<keyword evidence="4 9" id="KW-0812">Transmembrane</keyword>
<dbReference type="Proteomes" id="UP000198815">
    <property type="component" value="Unassembled WGS sequence"/>
</dbReference>
<dbReference type="InterPro" id="IPR003369">
    <property type="entry name" value="TatA/B/E"/>
</dbReference>
<keyword evidence="12" id="KW-1185">Reference proteome</keyword>
<keyword evidence="7 9" id="KW-0811">Translocation</keyword>
<dbReference type="EMBL" id="FOGZ01000004">
    <property type="protein sequence ID" value="SER63712.1"/>
    <property type="molecule type" value="Genomic_DNA"/>
</dbReference>
<dbReference type="PANTHER" id="PTHR42982">
    <property type="entry name" value="SEC-INDEPENDENT PROTEIN TRANSLOCASE PROTEIN TATA"/>
    <property type="match status" value="1"/>
</dbReference>
<evidence type="ECO:0000256" key="3">
    <source>
        <dbReference type="ARBA" id="ARBA00022475"/>
    </source>
</evidence>
<comment type="subunit">
    <text evidence="9">The Tat system comprises two distinct complexes: a TatABC complex, containing multiple copies of TatA, TatB and TatC subunits, and a separate TatA complex, containing only TatA subunits. Substrates initially bind to the TatABC complex, which probably triggers association of the separate TatA complex to form the active translocon.</text>
</comment>
<comment type="subcellular location">
    <subcellularLocation>
        <location evidence="1 9">Cell membrane</location>
        <topology evidence="1 9">Single-pass membrane protein</topology>
    </subcellularLocation>
</comment>
<dbReference type="HAMAP" id="MF_00236">
    <property type="entry name" value="TatA_E"/>
    <property type="match status" value="1"/>
</dbReference>
<gene>
    <name evidence="9" type="primary">tatA</name>
    <name evidence="11" type="ORF">SAMN05443377_104112</name>
</gene>
<evidence type="ECO:0000256" key="8">
    <source>
        <dbReference type="ARBA" id="ARBA00023136"/>
    </source>
</evidence>
<dbReference type="RefSeq" id="WP_091967953.1">
    <property type="nucleotide sequence ID" value="NZ_FOGZ01000004.1"/>
</dbReference>
<feature type="compositionally biased region" description="Low complexity" evidence="10">
    <location>
        <begin position="69"/>
        <end position="81"/>
    </location>
</feature>
<sequence length="133" mass="14300">MGLGWQELLIVLLIAVLLFGGSKLAGLGKATGKAIREFREETHDLSAEDKKKKGISTENAAAPAPQPGAPQTAAPQQIPQAPYQPPVQQPYQPSAQPTAQQPYQAPTYQQNSQQYSRPQQIVDGEIVDPGQNS</sequence>
<evidence type="ECO:0000256" key="1">
    <source>
        <dbReference type="ARBA" id="ARBA00004162"/>
    </source>
</evidence>
<organism evidence="11 12">
    <name type="scientific">Propionibacterium cyclohexanicum</name>
    <dbReference type="NCBI Taxonomy" id="64702"/>
    <lineage>
        <taxon>Bacteria</taxon>
        <taxon>Bacillati</taxon>
        <taxon>Actinomycetota</taxon>
        <taxon>Actinomycetes</taxon>
        <taxon>Propionibacteriales</taxon>
        <taxon>Propionibacteriaceae</taxon>
        <taxon>Propionibacterium</taxon>
    </lineage>
</organism>
<keyword evidence="6 9" id="KW-1133">Transmembrane helix</keyword>
<keyword evidence="8 9" id="KW-0472">Membrane</keyword>
<accession>A0A1H9QTC4</accession>
<dbReference type="GO" id="GO:0043953">
    <property type="term" value="P:protein transport by the Tat complex"/>
    <property type="evidence" value="ECO:0007669"/>
    <property type="project" value="UniProtKB-UniRule"/>
</dbReference>
<dbReference type="OrthoDB" id="3733670at2"/>
<feature type="compositionally biased region" description="Basic and acidic residues" evidence="10">
    <location>
        <begin position="40"/>
        <end position="51"/>
    </location>
</feature>
<dbReference type="Gene3D" id="1.20.5.3310">
    <property type="match status" value="1"/>
</dbReference>
<protein>
    <recommendedName>
        <fullName evidence="9">Sec-independent protein translocase protein TatA</fullName>
    </recommendedName>
</protein>